<dbReference type="RefSeq" id="WP_141585543.1">
    <property type="nucleotide sequence ID" value="NZ_JARAVA010000350.1"/>
</dbReference>
<evidence type="ECO:0000256" key="1">
    <source>
        <dbReference type="SAM" id="MobiDB-lite"/>
    </source>
</evidence>
<dbReference type="AlphaFoldDB" id="A0AAE9AWE4"/>
<evidence type="ECO:0000313" key="3">
    <source>
        <dbReference type="Proteomes" id="UP000318720"/>
    </source>
</evidence>
<dbReference type="Proteomes" id="UP000318720">
    <property type="component" value="Unassembled WGS sequence"/>
</dbReference>
<protein>
    <submittedName>
        <fullName evidence="2">Uncharacterized protein</fullName>
    </submittedName>
</protein>
<sequence>MDKGDAIVGQLVQATEAARLVWQPHELGGYRTTAGDFTFSVQQERAHEDVYILRISSGSRSESIDTRSDTGDTGPTPLAAQVNDDLKLLYGLARKSSSGRSAFFDQAHQTLLDLLMQ</sequence>
<comment type="caution">
    <text evidence="2">The sequence shown here is derived from an EMBL/GenBank/DDBJ whole genome shotgun (WGS) entry which is preliminary data.</text>
</comment>
<proteinExistence type="predicted"/>
<organism evidence="2 3">
    <name type="scientific">Streptomyces ipomoeae</name>
    <dbReference type="NCBI Taxonomy" id="103232"/>
    <lineage>
        <taxon>Bacteria</taxon>
        <taxon>Bacillati</taxon>
        <taxon>Actinomycetota</taxon>
        <taxon>Actinomycetes</taxon>
        <taxon>Kitasatosporales</taxon>
        <taxon>Streptomycetaceae</taxon>
        <taxon>Streptomyces</taxon>
    </lineage>
</organism>
<evidence type="ECO:0000313" key="2">
    <source>
        <dbReference type="EMBL" id="TQE20521.1"/>
    </source>
</evidence>
<gene>
    <name evidence="2" type="ORF">Sipo8835_38340</name>
</gene>
<dbReference type="EMBL" id="SPAZ01000304">
    <property type="protein sequence ID" value="TQE20521.1"/>
    <property type="molecule type" value="Genomic_DNA"/>
</dbReference>
<accession>A0AAE9AWE4</accession>
<reference evidence="2 3" key="1">
    <citation type="submission" date="2019-03" db="EMBL/GenBank/DDBJ databases">
        <title>Comparative genomic analyses of the sweetpotato soil rot pathogen, Streptomyces ipomoeae.</title>
        <authorList>
            <person name="Ruschel Soares N."/>
            <person name="Badger J.H."/>
            <person name="Huguet-Tapia J.C."/>
            <person name="Clark C.A."/>
            <person name="Pettis G.S."/>
        </authorList>
    </citation>
    <scope>NUCLEOTIDE SEQUENCE [LARGE SCALE GENOMIC DNA]</scope>
    <source>
        <strain evidence="2 3">88-35</strain>
    </source>
</reference>
<name>A0AAE9AWE4_9ACTN</name>
<feature type="region of interest" description="Disordered" evidence="1">
    <location>
        <begin position="58"/>
        <end position="78"/>
    </location>
</feature>